<proteinExistence type="predicted"/>
<protein>
    <recommendedName>
        <fullName evidence="4">SH3 domain-containing protein</fullName>
    </recommendedName>
</protein>
<dbReference type="AlphaFoldDB" id="A0A395RIS3"/>
<dbReference type="InterPro" id="IPR036028">
    <property type="entry name" value="SH3-like_dom_sf"/>
</dbReference>
<feature type="compositionally biased region" description="Polar residues" evidence="1">
    <location>
        <begin position="429"/>
        <end position="440"/>
    </location>
</feature>
<feature type="compositionally biased region" description="Polar residues" evidence="1">
    <location>
        <begin position="379"/>
        <end position="390"/>
    </location>
</feature>
<dbReference type="SUPFAM" id="SSF50044">
    <property type="entry name" value="SH3-domain"/>
    <property type="match status" value="1"/>
</dbReference>
<feature type="region of interest" description="Disordered" evidence="1">
    <location>
        <begin position="166"/>
        <end position="218"/>
    </location>
</feature>
<evidence type="ECO:0000313" key="3">
    <source>
        <dbReference type="Proteomes" id="UP000266152"/>
    </source>
</evidence>
<feature type="compositionally biased region" description="Basic and acidic residues" evidence="1">
    <location>
        <begin position="281"/>
        <end position="295"/>
    </location>
</feature>
<dbReference type="Proteomes" id="UP000266152">
    <property type="component" value="Unassembled WGS sequence"/>
</dbReference>
<dbReference type="EMBL" id="PXOF01000210">
    <property type="protein sequence ID" value="RGP59699.1"/>
    <property type="molecule type" value="Genomic_DNA"/>
</dbReference>
<keyword evidence="3" id="KW-1185">Reference proteome</keyword>
<feature type="compositionally biased region" description="Polar residues" evidence="1">
    <location>
        <begin position="402"/>
        <end position="416"/>
    </location>
</feature>
<feature type="compositionally biased region" description="Polar residues" evidence="1">
    <location>
        <begin position="202"/>
        <end position="216"/>
    </location>
</feature>
<feature type="region of interest" description="Disordered" evidence="1">
    <location>
        <begin position="378"/>
        <end position="448"/>
    </location>
</feature>
<dbReference type="Gene3D" id="2.30.30.40">
    <property type="entry name" value="SH3 Domains"/>
    <property type="match status" value="1"/>
</dbReference>
<evidence type="ECO:0008006" key="4">
    <source>
        <dbReference type="Google" id="ProtNLM"/>
    </source>
</evidence>
<accession>A0A395RIS3</accession>
<comment type="caution">
    <text evidence="2">The sequence shown here is derived from an EMBL/GenBank/DDBJ whole genome shotgun (WGS) entry which is preliminary data.</text>
</comment>
<organism evidence="2 3">
    <name type="scientific">Fusarium sporotrichioides</name>
    <dbReference type="NCBI Taxonomy" id="5514"/>
    <lineage>
        <taxon>Eukaryota</taxon>
        <taxon>Fungi</taxon>
        <taxon>Dikarya</taxon>
        <taxon>Ascomycota</taxon>
        <taxon>Pezizomycotina</taxon>
        <taxon>Sordariomycetes</taxon>
        <taxon>Hypocreomycetidae</taxon>
        <taxon>Hypocreales</taxon>
        <taxon>Nectriaceae</taxon>
        <taxon>Fusarium</taxon>
    </lineage>
</organism>
<name>A0A395RIS3_FUSSP</name>
<evidence type="ECO:0000313" key="2">
    <source>
        <dbReference type="EMBL" id="RGP59699.1"/>
    </source>
</evidence>
<feature type="compositionally biased region" description="Pro residues" evidence="1">
    <location>
        <begin position="181"/>
        <end position="190"/>
    </location>
</feature>
<feature type="compositionally biased region" description="Low complexity" evidence="1">
    <location>
        <begin position="331"/>
        <end position="342"/>
    </location>
</feature>
<reference evidence="2 3" key="1">
    <citation type="journal article" date="2018" name="PLoS Pathog.">
        <title>Evolution of structural diversity of trichothecenes, a family of toxins produced by plant pathogenic and entomopathogenic fungi.</title>
        <authorList>
            <person name="Proctor R.H."/>
            <person name="McCormick S.P."/>
            <person name="Kim H.S."/>
            <person name="Cardoza R.E."/>
            <person name="Stanley A.M."/>
            <person name="Lindo L."/>
            <person name="Kelly A."/>
            <person name="Brown D.W."/>
            <person name="Lee T."/>
            <person name="Vaughan M.M."/>
            <person name="Alexander N.J."/>
            <person name="Busman M."/>
            <person name="Gutierrez S."/>
        </authorList>
    </citation>
    <scope>NUCLEOTIDE SEQUENCE [LARGE SCALE GENOMIC DNA]</scope>
    <source>
        <strain evidence="2 3">NRRL 3299</strain>
    </source>
</reference>
<feature type="region of interest" description="Disordered" evidence="1">
    <location>
        <begin position="857"/>
        <end position="891"/>
    </location>
</feature>
<feature type="region of interest" description="Disordered" evidence="1">
    <location>
        <begin position="234"/>
        <end position="350"/>
    </location>
</feature>
<sequence>MDDVVDLVIGPFRDIVDKGREAIENAGDDKAMLKASQSLTKEGERALKKIEPLCRKHLDEYGSNFLDALKENGELQVYFSMSTSWSLVVAIIGLSLTEVAHTDEIASFRTELNDLLWEFDDFIELDDFDAEKFTELQALSRKAAPKIYDILMRLKLEVPIDHDGRSIMTRMSGPQSRPISPDAPPIPPIYPFSDLAKDKPRSASSVASENRSNNDPPTVEAATAELRRMMQSRSGPDEGLYAESPGASYTPQSALTPVEPPPRPPSGNPWDFNVKPSPVPRDNHFSDEFSFERRQPVAPIESPIEPTSPPLSPDQGSELRPRPLKTAVDRSSQYSNDSQASSGTESTTYERTYSVFPRGRYSNHTSILSTPIPEDVVSERSSAGYMSQLSPVPRTVPPRSHSLPQSRPESVETNPGSIFDSGRVDGATTPLTDNRESSFSVADGSPTLGTAETHRLSVKHLPINNYQGTLEPVRPVMVPEVDNLPIPVETEVVAPKHPPNPFAVDCKLNPQSSFYVHKGFCDGAKEILNGGAGVRKTVKPGFASVATIAKCVKCQFELDFNEIDLDVNKAERGNFIKNGIGYRLRFLQKSHLPTRRSDDVMYGCVFCVNQGKTLHASDATVFTSQKALFAHLARHPRPLPAVQGFTLIEESEVPAKYKNDYDLHFKSPVEIHPHFEQASNTSHLPTATTKEAARRMYGQRLLYDRTPAHELVVNARIVGLSWPPKYLGEWAMGFHDGIQASVPTEILRLDPPPPEQVKIDGTSPVQATARWKFNHKDKVKGDWLKFEKDEIITNISWPYQEFWCWSGTNAKGKTGIFPQAFIDVATLRDFGKSGSDRASIVSNERNKSLSVLSRFTSRKPSRVGRPGSIAGSIGSNEIPTLPTPVGTNGQG</sequence>
<feature type="compositionally biased region" description="Pro residues" evidence="1">
    <location>
        <begin position="258"/>
        <end position="267"/>
    </location>
</feature>
<dbReference type="STRING" id="5514.A0A395RIS3"/>
<gene>
    <name evidence="2" type="ORF">FSPOR_11136</name>
</gene>
<evidence type="ECO:0000256" key="1">
    <source>
        <dbReference type="SAM" id="MobiDB-lite"/>
    </source>
</evidence>